<evidence type="ECO:0000313" key="1">
    <source>
        <dbReference type="EMBL" id="QHT30948.1"/>
    </source>
</evidence>
<organism evidence="1">
    <name type="scientific">viral metagenome</name>
    <dbReference type="NCBI Taxonomy" id="1070528"/>
    <lineage>
        <taxon>unclassified sequences</taxon>
        <taxon>metagenomes</taxon>
        <taxon>organismal metagenomes</taxon>
    </lineage>
</organism>
<sequence length="199" mass="23080">MYTMLNDSMLAFNIPEGMLWGDYFLGEENISIIQNVEDDAVSVSTSDEWQEVTKIAPKVEQAYAHPPKWCKHGNACLWKNCTFRHERCTIYDKWIANRKRGYSCRCMTTDPDSCKSPEQGGCKYDHRDPSKLETYYTAIACNTEVELWDSFYERGLDYHAANCFDVSKMSRTNRSLLIRSLEAAKISYEDYGNWLQIAI</sequence>
<dbReference type="AlphaFoldDB" id="A0A6C0EPP8"/>
<reference evidence="1" key="1">
    <citation type="journal article" date="2020" name="Nature">
        <title>Giant virus diversity and host interactions through global metagenomics.</title>
        <authorList>
            <person name="Schulz F."/>
            <person name="Roux S."/>
            <person name="Paez-Espino D."/>
            <person name="Jungbluth S."/>
            <person name="Walsh D.A."/>
            <person name="Denef V.J."/>
            <person name="McMahon K.D."/>
            <person name="Konstantinidis K.T."/>
            <person name="Eloe-Fadrosh E.A."/>
            <person name="Kyrpides N.C."/>
            <person name="Woyke T."/>
        </authorList>
    </citation>
    <scope>NUCLEOTIDE SEQUENCE</scope>
    <source>
        <strain evidence="1">GVMAG-M-3300009151-50</strain>
    </source>
</reference>
<protein>
    <submittedName>
        <fullName evidence="1">Uncharacterized protein</fullName>
    </submittedName>
</protein>
<proteinExistence type="predicted"/>
<name>A0A6C0EPP8_9ZZZZ</name>
<accession>A0A6C0EPP8</accession>
<dbReference type="EMBL" id="MN738914">
    <property type="protein sequence ID" value="QHT30948.1"/>
    <property type="molecule type" value="Genomic_DNA"/>
</dbReference>